<accession>A0A4U6XSM4</accession>
<sequence>MSRSPPSSPGMVSTVPTDTRRRVRQDKYDNDDSQGLRGAEGDNGTLAFPSPLWGSRVLVYRVERVNSPAPSRPRP</sequence>
<protein>
    <submittedName>
        <fullName evidence="2">Uncharacterized protein</fullName>
    </submittedName>
</protein>
<proteinExistence type="predicted"/>
<gene>
    <name evidence="2" type="ORF">CTA1_1695</name>
</gene>
<evidence type="ECO:0000313" key="3">
    <source>
        <dbReference type="Proteomes" id="UP000310108"/>
    </source>
</evidence>
<evidence type="ECO:0000313" key="2">
    <source>
        <dbReference type="EMBL" id="TKW58935.1"/>
    </source>
</evidence>
<comment type="caution">
    <text evidence="2">The sequence shown here is derived from an EMBL/GenBank/DDBJ whole genome shotgun (WGS) entry which is preliminary data.</text>
</comment>
<feature type="region of interest" description="Disordered" evidence="1">
    <location>
        <begin position="1"/>
        <end position="50"/>
    </location>
</feature>
<dbReference type="Proteomes" id="UP000310108">
    <property type="component" value="Unassembled WGS sequence"/>
</dbReference>
<evidence type="ECO:0000256" key="1">
    <source>
        <dbReference type="SAM" id="MobiDB-lite"/>
    </source>
</evidence>
<name>A0A4U6XSM4_9PEZI</name>
<feature type="compositionally biased region" description="Polar residues" evidence="1">
    <location>
        <begin position="1"/>
        <end position="17"/>
    </location>
</feature>
<dbReference type="AlphaFoldDB" id="A0A4U6XSM4"/>
<organism evidence="2 3">
    <name type="scientific">Colletotrichum tanaceti</name>
    <dbReference type="NCBI Taxonomy" id="1306861"/>
    <lineage>
        <taxon>Eukaryota</taxon>
        <taxon>Fungi</taxon>
        <taxon>Dikarya</taxon>
        <taxon>Ascomycota</taxon>
        <taxon>Pezizomycotina</taxon>
        <taxon>Sordariomycetes</taxon>
        <taxon>Hypocreomycetidae</taxon>
        <taxon>Glomerellales</taxon>
        <taxon>Glomerellaceae</taxon>
        <taxon>Colletotrichum</taxon>
        <taxon>Colletotrichum destructivum species complex</taxon>
    </lineage>
</organism>
<dbReference type="EMBL" id="PJEX01000016">
    <property type="protein sequence ID" value="TKW58935.1"/>
    <property type="molecule type" value="Genomic_DNA"/>
</dbReference>
<keyword evidence="3" id="KW-1185">Reference proteome</keyword>
<reference evidence="2 3" key="1">
    <citation type="journal article" date="2019" name="PLoS ONE">
        <title>Comparative genome analysis indicates high evolutionary potential of pathogenicity genes in Colletotrichum tanaceti.</title>
        <authorList>
            <person name="Lelwala R.V."/>
            <person name="Korhonen P.K."/>
            <person name="Young N.D."/>
            <person name="Scott J.B."/>
            <person name="Ades P.A."/>
            <person name="Gasser R.B."/>
            <person name="Taylor P.W.J."/>
        </authorList>
    </citation>
    <scope>NUCLEOTIDE SEQUENCE [LARGE SCALE GENOMIC DNA]</scope>
    <source>
        <strain evidence="2">BRIP57314</strain>
    </source>
</reference>